<feature type="domain" description="ABC transporter" evidence="3">
    <location>
        <begin position="1"/>
        <end position="212"/>
    </location>
</feature>
<dbReference type="AlphaFoldDB" id="A0A1M4YEZ2"/>
<organism evidence="4 5">
    <name type="scientific">Desulfacinum infernum DSM 9756</name>
    <dbReference type="NCBI Taxonomy" id="1121391"/>
    <lineage>
        <taxon>Bacteria</taxon>
        <taxon>Pseudomonadati</taxon>
        <taxon>Thermodesulfobacteriota</taxon>
        <taxon>Syntrophobacteria</taxon>
        <taxon>Syntrophobacterales</taxon>
        <taxon>Syntrophobacteraceae</taxon>
        <taxon>Desulfacinum</taxon>
    </lineage>
</organism>
<dbReference type="GO" id="GO:0005886">
    <property type="term" value="C:plasma membrane"/>
    <property type="evidence" value="ECO:0007669"/>
    <property type="project" value="TreeGrafter"/>
</dbReference>
<dbReference type="InterPro" id="IPR015854">
    <property type="entry name" value="ABC_transpr_LolD-like"/>
</dbReference>
<accession>A0A1M4YEZ2</accession>
<dbReference type="Proteomes" id="UP000184076">
    <property type="component" value="Unassembled WGS sequence"/>
</dbReference>
<evidence type="ECO:0000256" key="2">
    <source>
        <dbReference type="ARBA" id="ARBA00022840"/>
    </source>
</evidence>
<dbReference type="SUPFAM" id="SSF52540">
    <property type="entry name" value="P-loop containing nucleoside triphosphate hydrolases"/>
    <property type="match status" value="1"/>
</dbReference>
<protein>
    <submittedName>
        <fullName evidence="4">Putative ABC transport system ATP-binding protein</fullName>
    </submittedName>
</protein>
<keyword evidence="2 4" id="KW-0067">ATP-binding</keyword>
<dbReference type="RefSeq" id="WP_084076251.1">
    <property type="nucleotide sequence ID" value="NZ_FQVB01000010.1"/>
</dbReference>
<evidence type="ECO:0000313" key="5">
    <source>
        <dbReference type="Proteomes" id="UP000184076"/>
    </source>
</evidence>
<dbReference type="PANTHER" id="PTHR24220">
    <property type="entry name" value="IMPORT ATP-BINDING PROTEIN"/>
    <property type="match status" value="1"/>
</dbReference>
<dbReference type="Gene3D" id="3.40.50.300">
    <property type="entry name" value="P-loop containing nucleotide triphosphate hydrolases"/>
    <property type="match status" value="1"/>
</dbReference>
<dbReference type="InterPro" id="IPR027417">
    <property type="entry name" value="P-loop_NTPase"/>
</dbReference>
<dbReference type="InterPro" id="IPR003439">
    <property type="entry name" value="ABC_transporter-like_ATP-bd"/>
</dbReference>
<evidence type="ECO:0000256" key="1">
    <source>
        <dbReference type="ARBA" id="ARBA00022741"/>
    </source>
</evidence>
<dbReference type="GO" id="GO:0016887">
    <property type="term" value="F:ATP hydrolysis activity"/>
    <property type="evidence" value="ECO:0007669"/>
    <property type="project" value="InterPro"/>
</dbReference>
<proteinExistence type="predicted"/>
<gene>
    <name evidence="4" type="ORF">SAMN02745206_01240</name>
</gene>
<dbReference type="InterPro" id="IPR003593">
    <property type="entry name" value="AAA+_ATPase"/>
</dbReference>
<dbReference type="GO" id="GO:0005524">
    <property type="term" value="F:ATP binding"/>
    <property type="evidence" value="ECO:0007669"/>
    <property type="project" value="UniProtKB-KW"/>
</dbReference>
<dbReference type="SMART" id="SM00382">
    <property type="entry name" value="AAA"/>
    <property type="match status" value="1"/>
</dbReference>
<dbReference type="Pfam" id="PF00005">
    <property type="entry name" value="ABC_tran"/>
    <property type="match status" value="1"/>
</dbReference>
<dbReference type="PANTHER" id="PTHR24220:SF690">
    <property type="entry name" value="ABC TRANSPORTER, ATP-BINDING PROTEIN"/>
    <property type="match status" value="1"/>
</dbReference>
<reference evidence="5" key="1">
    <citation type="submission" date="2016-11" db="EMBL/GenBank/DDBJ databases">
        <authorList>
            <person name="Varghese N."/>
            <person name="Submissions S."/>
        </authorList>
    </citation>
    <scope>NUCLEOTIDE SEQUENCE [LARGE SCALE GENOMIC DNA]</scope>
    <source>
        <strain evidence="5">DSM 9756</strain>
    </source>
</reference>
<keyword evidence="5" id="KW-1185">Reference proteome</keyword>
<dbReference type="PROSITE" id="PS50893">
    <property type="entry name" value="ABC_TRANSPORTER_2"/>
    <property type="match status" value="1"/>
</dbReference>
<sequence length="212" mass="23432">MTLPDGRALFRDLCLEIHPAQWIQVLGPSGCGKTTLLRLLVALERPEAGVIFWNGTPLTQVPGPVLRSSAVYVAQTPALVPGSVHHNLLLPFGLRVHATRPRPSREQIRSLLDRLGLEDVPLDRGVEDLSAGQRHRLALLRALLIEPRVLLLDEPMTALDRDSQRKVEVVLEEFRKSNGTSLVLVSHQEAVHRSPDVVFRLQDGRLISMGGA</sequence>
<name>A0A1M4YEZ2_9BACT</name>
<evidence type="ECO:0000259" key="3">
    <source>
        <dbReference type="PROSITE" id="PS50893"/>
    </source>
</evidence>
<dbReference type="STRING" id="1121391.SAMN02745206_01240"/>
<keyword evidence="1" id="KW-0547">Nucleotide-binding</keyword>
<dbReference type="EMBL" id="FQVB01000010">
    <property type="protein sequence ID" value="SHF04299.1"/>
    <property type="molecule type" value="Genomic_DNA"/>
</dbReference>
<dbReference type="GO" id="GO:0022857">
    <property type="term" value="F:transmembrane transporter activity"/>
    <property type="evidence" value="ECO:0007669"/>
    <property type="project" value="TreeGrafter"/>
</dbReference>
<evidence type="ECO:0000313" key="4">
    <source>
        <dbReference type="EMBL" id="SHF04299.1"/>
    </source>
</evidence>